<protein>
    <submittedName>
        <fullName evidence="2">Uncharacterized protein</fullName>
    </submittedName>
</protein>
<dbReference type="EMBL" id="CAJNJA010050736">
    <property type="protein sequence ID" value="CAE7842436.1"/>
    <property type="molecule type" value="Genomic_DNA"/>
</dbReference>
<name>A0A812ZUZ6_9DINO</name>
<evidence type="ECO:0000256" key="1">
    <source>
        <dbReference type="SAM" id="Phobius"/>
    </source>
</evidence>
<evidence type="ECO:0000313" key="2">
    <source>
        <dbReference type="EMBL" id="CAE7842436.1"/>
    </source>
</evidence>
<proteinExistence type="predicted"/>
<gene>
    <name evidence="2" type="ORF">SNEC2469_LOCUS25612</name>
</gene>
<dbReference type="Proteomes" id="UP000601435">
    <property type="component" value="Unassembled WGS sequence"/>
</dbReference>
<accession>A0A812ZUZ6</accession>
<keyword evidence="1" id="KW-1133">Transmembrane helix</keyword>
<feature type="transmembrane region" description="Helical" evidence="1">
    <location>
        <begin position="12"/>
        <end position="30"/>
    </location>
</feature>
<reference evidence="2" key="1">
    <citation type="submission" date="2021-02" db="EMBL/GenBank/DDBJ databases">
        <authorList>
            <person name="Dougan E. K."/>
            <person name="Rhodes N."/>
            <person name="Thang M."/>
            <person name="Chan C."/>
        </authorList>
    </citation>
    <scope>NUCLEOTIDE SEQUENCE</scope>
</reference>
<comment type="caution">
    <text evidence="2">The sequence shown here is derived from an EMBL/GenBank/DDBJ whole genome shotgun (WGS) entry which is preliminary data.</text>
</comment>
<dbReference type="OrthoDB" id="444684at2759"/>
<keyword evidence="1" id="KW-0812">Transmembrane</keyword>
<keyword evidence="1" id="KW-0472">Membrane</keyword>
<dbReference type="AlphaFoldDB" id="A0A812ZUZ6"/>
<organism evidence="2 3">
    <name type="scientific">Symbiodinium necroappetens</name>
    <dbReference type="NCBI Taxonomy" id="1628268"/>
    <lineage>
        <taxon>Eukaryota</taxon>
        <taxon>Sar</taxon>
        <taxon>Alveolata</taxon>
        <taxon>Dinophyceae</taxon>
        <taxon>Suessiales</taxon>
        <taxon>Symbiodiniaceae</taxon>
        <taxon>Symbiodinium</taxon>
    </lineage>
</organism>
<feature type="non-terminal residue" evidence="2">
    <location>
        <position position="65"/>
    </location>
</feature>
<sequence length="65" mass="7331">MISTVELDACVRRLMALDAFIAIVIMAFYMEPKPHFAESTYDIIELFAGRARITRLAQFAGYSAI</sequence>
<keyword evidence="3" id="KW-1185">Reference proteome</keyword>
<evidence type="ECO:0000313" key="3">
    <source>
        <dbReference type="Proteomes" id="UP000601435"/>
    </source>
</evidence>